<evidence type="ECO:0000259" key="3">
    <source>
        <dbReference type="Pfam" id="PF25019"/>
    </source>
</evidence>
<dbReference type="PANTHER" id="PTHR36766:SF59">
    <property type="entry name" value="DISEASE RESISTANCE PROTEIN RGA2-LIKE"/>
    <property type="match status" value="1"/>
</dbReference>
<keyword evidence="2" id="KW-0611">Plant defense</keyword>
<dbReference type="Pfam" id="PF25019">
    <property type="entry name" value="LRR_R13L1-DRL21"/>
    <property type="match status" value="1"/>
</dbReference>
<sequence>MEIIDCPKIVSLPEESLEGLSSLRSLSIENCHSLGSLPSRMQHATALERLTIMYCSNLVSLPNGLQHLSALKSPSILSCTGLASLPEGLQFITTLQNLEIHDCTEVMELPAWVENLVSLRSLTISDCQNIKSFPQGFQLRALRHLSIRGCPELEKRCQRGNGVDWQKISHTPYIYVGSSTLQQRRDTASSSSTS</sequence>
<dbReference type="PANTHER" id="PTHR36766">
    <property type="entry name" value="PLANT BROAD-SPECTRUM MILDEW RESISTANCE PROTEIN RPW8"/>
    <property type="match status" value="1"/>
</dbReference>
<evidence type="ECO:0000256" key="2">
    <source>
        <dbReference type="ARBA" id="ARBA00022821"/>
    </source>
</evidence>
<organism evidence="4">
    <name type="scientific">Populus trichocarpa</name>
    <name type="common">Western balsam poplar</name>
    <name type="synonym">Populus balsamifera subsp. trichocarpa</name>
    <dbReference type="NCBI Taxonomy" id="3694"/>
    <lineage>
        <taxon>Eukaryota</taxon>
        <taxon>Viridiplantae</taxon>
        <taxon>Streptophyta</taxon>
        <taxon>Embryophyta</taxon>
        <taxon>Tracheophyta</taxon>
        <taxon>Spermatophyta</taxon>
        <taxon>Magnoliopsida</taxon>
        <taxon>eudicotyledons</taxon>
        <taxon>Gunneridae</taxon>
        <taxon>Pentapetalae</taxon>
        <taxon>rosids</taxon>
        <taxon>fabids</taxon>
        <taxon>Malpighiales</taxon>
        <taxon>Salicaceae</taxon>
        <taxon>Saliceae</taxon>
        <taxon>Populus</taxon>
    </lineage>
</organism>
<gene>
    <name evidence="4" type="ORF">POPTR_T117100</name>
</gene>
<evidence type="ECO:0000313" key="4">
    <source>
        <dbReference type="EMBL" id="PNS22765.1"/>
    </source>
</evidence>
<dbReference type="InParanoid" id="A0A2K1R652"/>
<accession>A0A2K1R652</accession>
<dbReference type="InterPro" id="IPR032675">
    <property type="entry name" value="LRR_dom_sf"/>
</dbReference>
<reference evidence="4" key="1">
    <citation type="journal article" date="2006" name="Science">
        <title>The genome of black cottonwood, Populus trichocarpa (Torr. &amp; Gray).</title>
        <authorList>
            <person name="Tuskan G.A."/>
            <person name="Difazio S."/>
            <person name="Jansson S."/>
            <person name="Bohlmann J."/>
            <person name="Grigoriev I."/>
            <person name="Hellsten U."/>
            <person name="Putnam N."/>
            <person name="Ralph S."/>
            <person name="Rombauts S."/>
            <person name="Salamov A."/>
            <person name="Schein J."/>
            <person name="Sterck L."/>
            <person name="Aerts A."/>
            <person name="Bhalerao R.R."/>
            <person name="Bhalerao R.P."/>
            <person name="Blaudez D."/>
            <person name="Boerjan W."/>
            <person name="Brun A."/>
            <person name="Brunner A."/>
            <person name="Busov V."/>
            <person name="Campbell M."/>
            <person name="Carlson J."/>
            <person name="Chalot M."/>
            <person name="Chapman J."/>
            <person name="Chen G.L."/>
            <person name="Cooper D."/>
            <person name="Coutinho P.M."/>
            <person name="Couturier J."/>
            <person name="Covert S."/>
            <person name="Cronk Q."/>
            <person name="Cunningham R."/>
            <person name="Davis J."/>
            <person name="Degroeve S."/>
            <person name="Dejardin A."/>
            <person name="Depamphilis C."/>
            <person name="Detter J."/>
            <person name="Dirks B."/>
            <person name="Dubchak I."/>
            <person name="Duplessis S."/>
            <person name="Ehlting J."/>
            <person name="Ellis B."/>
            <person name="Gendler K."/>
            <person name="Goodstein D."/>
            <person name="Gribskov M."/>
            <person name="Grimwood J."/>
            <person name="Groover A."/>
            <person name="Gunter L."/>
            <person name="Hamberger B."/>
            <person name="Heinze B."/>
            <person name="Helariutta Y."/>
            <person name="Henrissat B."/>
            <person name="Holligan D."/>
            <person name="Holt R."/>
            <person name="Huang W."/>
            <person name="Islam-Faridi N."/>
            <person name="Jones S."/>
            <person name="Jones-Rhoades M."/>
            <person name="Jorgensen R."/>
            <person name="Joshi C."/>
            <person name="Kangasjarvi J."/>
            <person name="Karlsson J."/>
            <person name="Kelleher C."/>
            <person name="Kirkpatrick R."/>
            <person name="Kirst M."/>
            <person name="Kohler A."/>
            <person name="Kalluri U."/>
            <person name="Larimer F."/>
            <person name="Leebens-Mack J."/>
            <person name="Leple J.C."/>
            <person name="Locascio P."/>
            <person name="Lou Y."/>
            <person name="Lucas S."/>
            <person name="Martin F."/>
            <person name="Montanini B."/>
            <person name="Napoli C."/>
            <person name="Nelson D.R."/>
            <person name="Nelson C."/>
            <person name="Nieminen K."/>
            <person name="Nilsson O."/>
            <person name="Pereda V."/>
            <person name="Peter G."/>
            <person name="Philippe R."/>
            <person name="Pilate G."/>
            <person name="Poliakov A."/>
            <person name="Razumovskaya J."/>
            <person name="Richardson P."/>
            <person name="Rinaldi C."/>
            <person name="Ritland K."/>
            <person name="Rouze P."/>
            <person name="Ryaboy D."/>
            <person name="Schmutz J."/>
            <person name="Schrader J."/>
            <person name="Segerman B."/>
            <person name="Shin H."/>
            <person name="Siddiqui A."/>
            <person name="Sterky F."/>
            <person name="Terry A."/>
            <person name="Tsai C.J."/>
            <person name="Uberbacher E."/>
            <person name="Unneberg P."/>
            <person name="Vahala J."/>
            <person name="Wall K."/>
            <person name="Wessler S."/>
            <person name="Yang G."/>
            <person name="Yin T."/>
            <person name="Douglas C."/>
            <person name="Marra M."/>
            <person name="Sandberg G."/>
            <person name="Van de Peer Y."/>
            <person name="Rokhsar D."/>
        </authorList>
    </citation>
    <scope>NUCLEOTIDE SEQUENCE [LARGE SCALE GENOMIC DNA]</scope>
    <source>
        <strain evidence="4">Nisqually-1</strain>
    </source>
</reference>
<dbReference type="GO" id="GO:0006952">
    <property type="term" value="P:defense response"/>
    <property type="evidence" value="ECO:0007669"/>
    <property type="project" value="UniProtKB-KW"/>
</dbReference>
<dbReference type="EMBL" id="KZ623445">
    <property type="protein sequence ID" value="PNS22765.1"/>
    <property type="molecule type" value="Genomic_DNA"/>
</dbReference>
<dbReference type="AlphaFoldDB" id="A0A2K1R652"/>
<dbReference type="InterPro" id="IPR056789">
    <property type="entry name" value="LRR_R13L1-DRL21"/>
</dbReference>
<reference evidence="4" key="2">
    <citation type="submission" date="2017-07" db="EMBL/GenBank/DDBJ databases">
        <title>WGS assembly of Populus trichocarpa.</title>
        <authorList>
            <person name="Tuskan G."/>
            <person name="Difazio S."/>
            <person name="Jansson S."/>
            <person name="Bohlmann J."/>
            <person name="Grigoriev I."/>
            <person name="Hellsten U."/>
            <person name="Putnam N."/>
            <person name="Ralph S."/>
            <person name="Rombauts S."/>
            <person name="Salamov A."/>
            <person name="Schein J."/>
            <person name="Sterck L."/>
            <person name="Aerts A."/>
            <person name="Bhalerao R."/>
            <person name="Bhalerao R."/>
            <person name="Blaudez D."/>
            <person name="Boerjan W."/>
            <person name="Brun A."/>
            <person name="Brunner A."/>
            <person name="Busov V."/>
            <person name="Campbell M."/>
            <person name="Carlson J."/>
            <person name="Chalot M."/>
            <person name="Chapman J."/>
            <person name="Chen G."/>
            <person name="Cooper D."/>
            <person name="Coutinho P."/>
            <person name="Couturier J."/>
            <person name="Covert S."/>
            <person name="Cronk Q."/>
            <person name="Cunningham R."/>
            <person name="Davis J."/>
            <person name="Degroeve S."/>
            <person name="Dejardin A."/>
            <person name="Depamphilis C."/>
            <person name="Detter J."/>
            <person name="Dirks B."/>
            <person name="Dubchak I."/>
            <person name="Duplessis S."/>
            <person name="Ehlting J."/>
            <person name="Ellis B."/>
            <person name="Gendler K."/>
            <person name="Goodstein D."/>
            <person name="Gribskov M."/>
            <person name="Grimwood J."/>
            <person name="Groover A."/>
            <person name="Gunter L."/>
            <person name="Hamberger B."/>
            <person name="Heinze B."/>
            <person name="Helariutta Y."/>
            <person name="Henrissat B."/>
            <person name="Holligan D."/>
            <person name="Holt R."/>
            <person name="Huang W."/>
            <person name="Islam-Faridi N."/>
            <person name="Jones S."/>
            <person name="Jones-Rhoades M."/>
            <person name="Jorgensen R."/>
            <person name="Joshi C."/>
            <person name="Kangasjarvi J."/>
            <person name="Karlsson J."/>
            <person name="Kelleher C."/>
            <person name="Kirkpatrick R."/>
            <person name="Kirst M."/>
            <person name="Kohler A."/>
            <person name="Kalluri U."/>
            <person name="Larimer F."/>
            <person name="Leebens-Mack J."/>
            <person name="Leple J."/>
            <person name="Locascio P."/>
            <person name="Lou Y."/>
            <person name="Lucas S."/>
            <person name="Martin F."/>
            <person name="Montanini B."/>
            <person name="Napoli C."/>
            <person name="Nelson D."/>
            <person name="Nelson C."/>
            <person name="Nieminen K."/>
            <person name="Nilsson O."/>
            <person name="Pereda V."/>
            <person name="Peter G."/>
            <person name="Philippe R."/>
            <person name="Pilate G."/>
            <person name="Poliakov A."/>
            <person name="Razumovskaya J."/>
            <person name="Richardson P."/>
            <person name="Rinaldi C."/>
            <person name="Ritland K."/>
            <person name="Rouze P."/>
            <person name="Ryaboy D."/>
            <person name="Schmutz J."/>
            <person name="Schrader J."/>
            <person name="Segerman B."/>
            <person name="Shin H."/>
            <person name="Siddiqui A."/>
            <person name="Sterky F."/>
            <person name="Terry A."/>
            <person name="Tsai C."/>
            <person name="Uberbacher E."/>
            <person name="Unneberg P."/>
            <person name="Vahala J."/>
            <person name="Wall K."/>
            <person name="Wessler S."/>
            <person name="Yang G."/>
            <person name="Yin T."/>
            <person name="Douglas C."/>
            <person name="Marra M."/>
            <person name="Sandberg G."/>
            <person name="Van De Peer Y."/>
            <person name="Rokhsar D."/>
        </authorList>
    </citation>
    <scope>NUCLEOTIDE SEQUENCE</scope>
    <source>
        <strain evidence="4">Nisqually-1</strain>
    </source>
</reference>
<dbReference type="Gene3D" id="3.80.10.10">
    <property type="entry name" value="Ribonuclease Inhibitor"/>
    <property type="match status" value="2"/>
</dbReference>
<evidence type="ECO:0000256" key="1">
    <source>
        <dbReference type="ARBA" id="ARBA00022614"/>
    </source>
</evidence>
<proteinExistence type="predicted"/>
<dbReference type="SUPFAM" id="SSF52058">
    <property type="entry name" value="L domain-like"/>
    <property type="match status" value="1"/>
</dbReference>
<name>A0A2K1R652_POPTR</name>
<keyword evidence="1" id="KW-0433">Leucine-rich repeat</keyword>
<feature type="domain" description="R13L1/DRL21-like LRR repeat region" evidence="3">
    <location>
        <begin position="87"/>
        <end position="150"/>
    </location>
</feature>
<protein>
    <recommendedName>
        <fullName evidence="3">R13L1/DRL21-like LRR repeat region domain-containing protein</fullName>
    </recommendedName>
</protein>